<sequence length="163" mass="19009">MKFMPHKGDLQMIDTTEKENEAMAENFVGELIERDTGRTQFTEVRQDQTMGLLIEYLKQHRHLDSDDLYDTENKPVAIKPEDFHFLVDNMMDVAKRTNTIDTDESICFPNKLCYLKHDVNLIFFVMWGQGTCVQVYISDEDWRESSAITYEQVKASLLSNDAQ</sequence>
<dbReference type="EMBL" id="CP002214">
    <property type="protein sequence ID" value="ADO59676.2"/>
    <property type="molecule type" value="Genomic_DNA"/>
</dbReference>
<keyword evidence="1" id="KW-0614">Plasmid</keyword>
<accession>E3EJS8</accession>
<dbReference type="HOGENOM" id="CLU_1625462_0_0_9"/>
<evidence type="ECO:0000313" key="1">
    <source>
        <dbReference type="EMBL" id="ADO59676.2"/>
    </source>
</evidence>
<protein>
    <submittedName>
        <fullName evidence="1">Uncharacterized protein</fullName>
    </submittedName>
</protein>
<dbReference type="AlphaFoldDB" id="E3EJS8"/>
<dbReference type="KEGG" id="ppm:PPSC2_26730"/>
<dbReference type="Proteomes" id="UP000006868">
    <property type="component" value="Plasmid pSC2"/>
</dbReference>
<geneLocation type="plasmid" evidence="1 2">
    <name>pSC2</name>
</geneLocation>
<name>E3EJS8_PAEPS</name>
<dbReference type="PATRIC" id="fig|886882.15.peg.5650"/>
<reference evidence="1 2" key="1">
    <citation type="journal article" date="2011" name="J. Bacteriol.">
        <title>Complete genome sequence of Paenibacillus polymyxa SC2, a strain of plant growth-promoting Rhizobacterium with broad-spectrum antimicrobial activity.</title>
        <authorList>
            <person name="Ma M."/>
            <person name="Wang C."/>
            <person name="Ding Y."/>
            <person name="Li L."/>
            <person name="Shen D."/>
            <person name="Jiang X."/>
            <person name="Guan D."/>
            <person name="Cao F."/>
            <person name="Chen H."/>
            <person name="Feng R."/>
            <person name="Wang X."/>
            <person name="Ge Y."/>
            <person name="Yao L."/>
            <person name="Bing X."/>
            <person name="Yang X."/>
            <person name="Li J."/>
            <person name="Du B."/>
        </authorList>
    </citation>
    <scope>NUCLEOTIDE SEQUENCE [LARGE SCALE GENOMIC DNA]</scope>
    <source>
        <strain evidence="1 2">SC2</strain>
        <plasmid evidence="2">pSC2</plasmid>
    </source>
</reference>
<proteinExistence type="predicted"/>
<evidence type="ECO:0000313" key="2">
    <source>
        <dbReference type="Proteomes" id="UP000006868"/>
    </source>
</evidence>
<organism evidence="1 2">
    <name type="scientific">Paenibacillus polymyxa (strain SC2)</name>
    <name type="common">Bacillus polymyxa</name>
    <dbReference type="NCBI Taxonomy" id="886882"/>
    <lineage>
        <taxon>Bacteria</taxon>
        <taxon>Bacillati</taxon>
        <taxon>Bacillota</taxon>
        <taxon>Bacilli</taxon>
        <taxon>Bacillales</taxon>
        <taxon>Paenibacillaceae</taxon>
        <taxon>Paenibacillus</taxon>
    </lineage>
</organism>
<gene>
    <name evidence="1" type="ORF">PPSC2_26730</name>
</gene>